<dbReference type="Pfam" id="PF07584">
    <property type="entry name" value="BatA"/>
    <property type="match status" value="1"/>
</dbReference>
<evidence type="ECO:0000256" key="3">
    <source>
        <dbReference type="ARBA" id="ARBA00022989"/>
    </source>
</evidence>
<feature type="transmembrane region" description="Helical" evidence="5">
    <location>
        <begin position="62"/>
        <end position="80"/>
    </location>
</feature>
<protein>
    <submittedName>
        <fullName evidence="7">VWA domain-containing protein</fullName>
    </submittedName>
</protein>
<sequence length="336" mass="37758">MLIDWLQNIEFAYKWVFAFLILLPIVIWEYVRSNHKQQAAMIITTTHFLHGKVRSWRATLRHVPFILRCLSVVLFIFALARPQTRYSESEATGEGIDIILCFDISGSMTADDLPPNRLESAKRVARDFVKGRRGDQIGITIFSNQSFTLCPLTIDHNTVLSQIASIQPGYLKDEGTAIGSGLATSVDRLRAGKSKSKVVVLLTDGVDFGGTIPPNIAKEMARLYKVKVYTIGVGAEKEVNEVISSPLGPVSQHKRLEYNESLLKELAQATGGQYFHALDTSSLQKIYSSINLMEKSRIQVTSYEKHSDKYRPFLLAALIALVLEVFIRYAVFKRFP</sequence>
<keyword evidence="4 5" id="KW-0472">Membrane</keyword>
<organism evidence="7 8">
    <name type="scientific">Filimonas effusa</name>
    <dbReference type="NCBI Taxonomy" id="2508721"/>
    <lineage>
        <taxon>Bacteria</taxon>
        <taxon>Pseudomonadati</taxon>
        <taxon>Bacteroidota</taxon>
        <taxon>Chitinophagia</taxon>
        <taxon>Chitinophagales</taxon>
        <taxon>Chitinophagaceae</taxon>
        <taxon>Filimonas</taxon>
    </lineage>
</organism>
<dbReference type="AlphaFoldDB" id="A0A4Q1D0B0"/>
<gene>
    <name evidence="7" type="ORF">ESB13_19740</name>
</gene>
<evidence type="ECO:0000259" key="6">
    <source>
        <dbReference type="PROSITE" id="PS50234"/>
    </source>
</evidence>
<dbReference type="SMART" id="SM00327">
    <property type="entry name" value="VWA"/>
    <property type="match status" value="1"/>
</dbReference>
<evidence type="ECO:0000256" key="5">
    <source>
        <dbReference type="SAM" id="Phobius"/>
    </source>
</evidence>
<dbReference type="InterPro" id="IPR024163">
    <property type="entry name" value="Aerotolerance_reg_N"/>
</dbReference>
<keyword evidence="1" id="KW-1003">Cell membrane</keyword>
<feature type="transmembrane region" description="Helical" evidence="5">
    <location>
        <begin position="12"/>
        <end position="31"/>
    </location>
</feature>
<dbReference type="SUPFAM" id="SSF53300">
    <property type="entry name" value="vWA-like"/>
    <property type="match status" value="1"/>
</dbReference>
<dbReference type="InterPro" id="IPR036465">
    <property type="entry name" value="vWFA_dom_sf"/>
</dbReference>
<reference evidence="7 8" key="1">
    <citation type="submission" date="2019-01" db="EMBL/GenBank/DDBJ databases">
        <title>Filimonas sp. strain TTM-71.</title>
        <authorList>
            <person name="Chen W.-M."/>
        </authorList>
    </citation>
    <scope>NUCLEOTIDE SEQUENCE [LARGE SCALE GENOMIC DNA]</scope>
    <source>
        <strain evidence="7 8">TTM-71</strain>
    </source>
</reference>
<feature type="domain" description="VWFA" evidence="6">
    <location>
        <begin position="97"/>
        <end position="290"/>
    </location>
</feature>
<proteinExistence type="predicted"/>
<feature type="transmembrane region" description="Helical" evidence="5">
    <location>
        <begin position="313"/>
        <end position="331"/>
    </location>
</feature>
<keyword evidence="8" id="KW-1185">Reference proteome</keyword>
<evidence type="ECO:0000256" key="1">
    <source>
        <dbReference type="ARBA" id="ARBA00022475"/>
    </source>
</evidence>
<comment type="caution">
    <text evidence="7">The sequence shown here is derived from an EMBL/GenBank/DDBJ whole genome shotgun (WGS) entry which is preliminary data.</text>
</comment>
<dbReference type="InterPro" id="IPR002035">
    <property type="entry name" value="VWF_A"/>
</dbReference>
<evidence type="ECO:0000256" key="4">
    <source>
        <dbReference type="ARBA" id="ARBA00023136"/>
    </source>
</evidence>
<dbReference type="PANTHER" id="PTHR22550">
    <property type="entry name" value="SPORE GERMINATION PROTEIN"/>
    <property type="match status" value="1"/>
</dbReference>
<dbReference type="Proteomes" id="UP000290545">
    <property type="component" value="Unassembled WGS sequence"/>
</dbReference>
<dbReference type="Pfam" id="PF00092">
    <property type="entry name" value="VWA"/>
    <property type="match status" value="1"/>
</dbReference>
<dbReference type="Gene3D" id="3.40.50.410">
    <property type="entry name" value="von Willebrand factor, type A domain"/>
    <property type="match status" value="1"/>
</dbReference>
<dbReference type="OrthoDB" id="6206554at2"/>
<keyword evidence="3 5" id="KW-1133">Transmembrane helix</keyword>
<accession>A0A4Q1D0B0</accession>
<keyword evidence="2 5" id="KW-0812">Transmembrane</keyword>
<evidence type="ECO:0000256" key="2">
    <source>
        <dbReference type="ARBA" id="ARBA00022692"/>
    </source>
</evidence>
<evidence type="ECO:0000313" key="7">
    <source>
        <dbReference type="EMBL" id="RXK81173.1"/>
    </source>
</evidence>
<dbReference type="PANTHER" id="PTHR22550:SF5">
    <property type="entry name" value="LEUCINE ZIPPER PROTEIN 4"/>
    <property type="match status" value="1"/>
</dbReference>
<dbReference type="PROSITE" id="PS50234">
    <property type="entry name" value="VWFA"/>
    <property type="match status" value="1"/>
</dbReference>
<dbReference type="EMBL" id="SDHZ01000004">
    <property type="protein sequence ID" value="RXK81173.1"/>
    <property type="molecule type" value="Genomic_DNA"/>
</dbReference>
<dbReference type="RefSeq" id="WP_129005427.1">
    <property type="nucleotide sequence ID" value="NZ_SDHZ01000004.1"/>
</dbReference>
<evidence type="ECO:0000313" key="8">
    <source>
        <dbReference type="Proteomes" id="UP000290545"/>
    </source>
</evidence>
<dbReference type="InterPro" id="IPR050768">
    <property type="entry name" value="UPF0353/GerABKA_families"/>
</dbReference>
<name>A0A4Q1D0B0_9BACT</name>